<dbReference type="Proteomes" id="UP001516023">
    <property type="component" value="Unassembled WGS sequence"/>
</dbReference>
<comment type="caution">
    <text evidence="2">The sequence shown here is derived from an EMBL/GenBank/DDBJ whole genome shotgun (WGS) entry which is preliminary data.</text>
</comment>
<organism evidence="2 3">
    <name type="scientific">Cyclotella cryptica</name>
    <dbReference type="NCBI Taxonomy" id="29204"/>
    <lineage>
        <taxon>Eukaryota</taxon>
        <taxon>Sar</taxon>
        <taxon>Stramenopiles</taxon>
        <taxon>Ochrophyta</taxon>
        <taxon>Bacillariophyta</taxon>
        <taxon>Coscinodiscophyceae</taxon>
        <taxon>Thalassiosirophycidae</taxon>
        <taxon>Stephanodiscales</taxon>
        <taxon>Stephanodiscaceae</taxon>
        <taxon>Cyclotella</taxon>
    </lineage>
</organism>
<feature type="region of interest" description="Disordered" evidence="1">
    <location>
        <begin position="1"/>
        <end position="85"/>
    </location>
</feature>
<evidence type="ECO:0000313" key="3">
    <source>
        <dbReference type="Proteomes" id="UP001516023"/>
    </source>
</evidence>
<feature type="compositionally biased region" description="Basic and acidic residues" evidence="1">
    <location>
        <begin position="265"/>
        <end position="274"/>
    </location>
</feature>
<evidence type="ECO:0000256" key="1">
    <source>
        <dbReference type="SAM" id="MobiDB-lite"/>
    </source>
</evidence>
<name>A0ABD3PC02_9STRA</name>
<feature type="compositionally biased region" description="Basic residues" evidence="1">
    <location>
        <begin position="49"/>
        <end position="70"/>
    </location>
</feature>
<proteinExistence type="predicted"/>
<dbReference type="EMBL" id="JABMIG020000217">
    <property type="protein sequence ID" value="KAL3785314.1"/>
    <property type="molecule type" value="Genomic_DNA"/>
</dbReference>
<feature type="region of interest" description="Disordered" evidence="1">
    <location>
        <begin position="265"/>
        <end position="289"/>
    </location>
</feature>
<gene>
    <name evidence="2" type="ORF">HJC23_008878</name>
</gene>
<keyword evidence="3" id="KW-1185">Reference proteome</keyword>
<dbReference type="AlphaFoldDB" id="A0ABD3PC02"/>
<sequence length="298" mass="32957">MSPSSNAGSFFTDRARSTETTNAKPTDNGLFVPFPELLSHSQSTAPPPPHRRSKQHHARTTSRQTPHHGHAAPPPFPTTTAAASAPISLPKSHIHRTPSELQLEQSLLQAEYSDVRMYARLVRGMTERGAALHRPRGEDEDECVNSTTTTTTEGRHYWLSRKSLLGVVECRQRAILEGGEGEEEEEGRFRHAFRSNAAAVISTAGSRAKGCGQGHLESEWNVGYSFGEDSHLVSDFLPQVVPTQEERHLPLYSYPNAQVSVSHDPRGYTHHREVSATSSRHQPSGGEEYDDCVFSLEM</sequence>
<accession>A0ABD3PC02</accession>
<protein>
    <submittedName>
        <fullName evidence="2">Uncharacterized protein</fullName>
    </submittedName>
</protein>
<evidence type="ECO:0000313" key="2">
    <source>
        <dbReference type="EMBL" id="KAL3785314.1"/>
    </source>
</evidence>
<reference evidence="2 3" key="1">
    <citation type="journal article" date="2020" name="G3 (Bethesda)">
        <title>Improved Reference Genome for Cyclotella cryptica CCMP332, a Model for Cell Wall Morphogenesis, Salinity Adaptation, and Lipid Production in Diatoms (Bacillariophyta).</title>
        <authorList>
            <person name="Roberts W.R."/>
            <person name="Downey K.M."/>
            <person name="Ruck E.C."/>
            <person name="Traller J.C."/>
            <person name="Alverson A.J."/>
        </authorList>
    </citation>
    <scope>NUCLEOTIDE SEQUENCE [LARGE SCALE GENOMIC DNA]</scope>
    <source>
        <strain evidence="2 3">CCMP332</strain>
    </source>
</reference>